<dbReference type="GeneID" id="54981383"/>
<organism evidence="1 2">
    <name type="scientific">Synechococcus phage Bellamy</name>
    <dbReference type="NCBI Taxonomy" id="2023996"/>
    <lineage>
        <taxon>Viruses</taxon>
        <taxon>Duplodnaviria</taxon>
        <taxon>Heunggongvirae</taxon>
        <taxon>Uroviricota</taxon>
        <taxon>Caudoviricetes</taxon>
        <taxon>Pantevenvirales</taxon>
        <taxon>Kyanoviridae</taxon>
        <taxon>Bellamyvirus</taxon>
        <taxon>Bellamyvirus bellamy</taxon>
    </lineage>
</organism>
<proteinExistence type="predicted"/>
<dbReference type="RefSeq" id="YP_009791210.1">
    <property type="nucleotide sequence ID" value="NC_047838.1"/>
</dbReference>
<evidence type="ECO:0000313" key="1">
    <source>
        <dbReference type="EMBL" id="ASR76098.1"/>
    </source>
</evidence>
<dbReference type="Proteomes" id="UP000221247">
    <property type="component" value="Segment"/>
</dbReference>
<name>A0A222YVJ1_9CAUD</name>
<evidence type="ECO:0000313" key="2">
    <source>
        <dbReference type="Proteomes" id="UP000221247"/>
    </source>
</evidence>
<sequence length="337" mass="33560">MSRVRADKLVNRAASGAPELTYGAQVVTGMGITGAGGINITGVATAGSFVGNITGNVTGNATGLTGTPDITVDGITANDINVSGSCTITGNLTVDGTQTIVNTSTLDIADKTVGIASTTAATDATADGAGIEIYASSTEADNNKTILWQRDTGCFEFSEPTKHKGVVETVAAASTHTDTSGNVVLELDMAAATTFTHTIPAASSAGRGLNIGIVSFKNMPADNGVANGQSVTVIFTQASSAHGGATGAGNTVATNGIGATCNIAAFEDGSVKAGISTRAFVGGGTGAASTVTLSPEKNDIDFVSFFVQYTGGTNTDLKSYKVYVTKNGGFNQGSVGV</sequence>
<reference evidence="1 2" key="1">
    <citation type="submission" date="2017-06" db="EMBL/GenBank/DDBJ databases">
        <authorList>
            <person name="Kim H.J."/>
            <person name="Triplett B.A."/>
        </authorList>
    </citation>
    <scope>NUCLEOTIDE SEQUENCE [LARGE SCALE GENOMIC DNA]</scope>
</reference>
<dbReference type="EMBL" id="MF351863">
    <property type="protein sequence ID" value="ASR76098.1"/>
    <property type="molecule type" value="Genomic_DNA"/>
</dbReference>
<protein>
    <submittedName>
        <fullName evidence="1">Uncharacterized protein</fullName>
    </submittedName>
</protein>
<dbReference type="KEGG" id="vg:54981383"/>
<accession>A0A222YVJ1</accession>
<gene>
    <name evidence="1" type="primary">53</name>
    <name evidence="1" type="ORF">PBI_BELLAMY_53</name>
</gene>
<keyword evidence="2" id="KW-1185">Reference proteome</keyword>